<evidence type="ECO:0000313" key="3">
    <source>
        <dbReference type="Proteomes" id="UP000006437"/>
    </source>
</evidence>
<dbReference type="SUPFAM" id="SSF55729">
    <property type="entry name" value="Acyl-CoA N-acyltransferases (Nat)"/>
    <property type="match status" value="1"/>
</dbReference>
<dbReference type="Gene3D" id="3.40.630.30">
    <property type="match status" value="1"/>
</dbReference>
<dbReference type="PANTHER" id="PTHR43415:SF3">
    <property type="entry name" value="GNAT-FAMILY ACETYLTRANSFERASE"/>
    <property type="match status" value="1"/>
</dbReference>
<evidence type="ECO:0000259" key="1">
    <source>
        <dbReference type="PROSITE" id="PS51186"/>
    </source>
</evidence>
<reference evidence="2 3" key="1">
    <citation type="submission" date="2011-08" db="EMBL/GenBank/DDBJ databases">
        <title>The Genome Sequence of Eubacteriaceae bacterium ACC19a.</title>
        <authorList>
            <consortium name="The Broad Institute Genome Sequencing Platform"/>
            <person name="Earl A."/>
            <person name="Ward D."/>
            <person name="Feldgarden M."/>
            <person name="Gevers D."/>
            <person name="Sizova M."/>
            <person name="Hazen A."/>
            <person name="Epstein S."/>
            <person name="Young S.K."/>
            <person name="Zeng Q."/>
            <person name="Gargeya S."/>
            <person name="Fitzgerald M."/>
            <person name="Haas B."/>
            <person name="Abouelleil A."/>
            <person name="Alvarado L."/>
            <person name="Arachchi H.M."/>
            <person name="Berlin A."/>
            <person name="Brown A."/>
            <person name="Chapman S.B."/>
            <person name="Chen Z."/>
            <person name="Dunbar C."/>
            <person name="Freedman E."/>
            <person name="Gearin G."/>
            <person name="Gellesch M."/>
            <person name="Goldberg J."/>
            <person name="Griggs A."/>
            <person name="Gujja S."/>
            <person name="Heiman D."/>
            <person name="Howarth C."/>
            <person name="Larson L."/>
            <person name="Lui A."/>
            <person name="MacDonald P.J.P."/>
            <person name="Montmayeur A."/>
            <person name="Murphy C."/>
            <person name="Neiman D."/>
            <person name="Pearson M."/>
            <person name="Priest M."/>
            <person name="Roberts A."/>
            <person name="Saif S."/>
            <person name="Shea T."/>
            <person name="Shenoy N."/>
            <person name="Sisk P."/>
            <person name="Stolte C."/>
            <person name="Sykes S."/>
            <person name="Wortman J."/>
            <person name="Nusbaum C."/>
            <person name="Birren B."/>
        </authorList>
    </citation>
    <scope>NUCLEOTIDE SEQUENCE [LARGE SCALE GENOMIC DNA]</scope>
    <source>
        <strain evidence="2 3">ACC19a</strain>
    </source>
</reference>
<protein>
    <recommendedName>
        <fullName evidence="1">N-acetyltransferase domain-containing protein</fullName>
    </recommendedName>
</protein>
<accession>G9WY21</accession>
<organism evidence="2 3">
    <name type="scientific">Peptoanaerobacter stomatis</name>
    <dbReference type="NCBI Taxonomy" id="796937"/>
    <lineage>
        <taxon>Bacteria</taxon>
        <taxon>Bacillati</taxon>
        <taxon>Bacillota</taxon>
        <taxon>Clostridia</taxon>
        <taxon>Peptostreptococcales</taxon>
        <taxon>Filifactoraceae</taxon>
        <taxon>Peptoanaerobacter</taxon>
    </lineage>
</organism>
<dbReference type="PATRIC" id="fig|796937.3.peg.264"/>
<dbReference type="PROSITE" id="PS51186">
    <property type="entry name" value="GNAT"/>
    <property type="match status" value="1"/>
</dbReference>
<dbReference type="AlphaFoldDB" id="G9WY21"/>
<dbReference type="GO" id="GO:0016747">
    <property type="term" value="F:acyltransferase activity, transferring groups other than amino-acyl groups"/>
    <property type="evidence" value="ECO:0007669"/>
    <property type="project" value="InterPro"/>
</dbReference>
<comment type="caution">
    <text evidence="2">The sequence shown here is derived from an EMBL/GenBank/DDBJ whole genome shotgun (WGS) entry which is preliminary data.</text>
</comment>
<dbReference type="EMBL" id="AFZE01000002">
    <property type="protein sequence ID" value="EHL16525.1"/>
    <property type="molecule type" value="Genomic_DNA"/>
</dbReference>
<name>G9WY21_9FIRM</name>
<feature type="domain" description="N-acetyltransferase" evidence="1">
    <location>
        <begin position="2"/>
        <end position="166"/>
    </location>
</feature>
<dbReference type="InterPro" id="IPR000182">
    <property type="entry name" value="GNAT_dom"/>
</dbReference>
<dbReference type="Proteomes" id="UP000006437">
    <property type="component" value="Unassembled WGS sequence"/>
</dbReference>
<dbReference type="HOGENOM" id="CLU_013985_19_1_9"/>
<dbReference type="BioCyc" id="EBAC796937-HMP:GMGH-1074-MONOMER"/>
<gene>
    <name evidence="2" type="ORF">HMPREF9629_01072</name>
</gene>
<dbReference type="Pfam" id="PF00583">
    <property type="entry name" value="Acetyltransf_1"/>
    <property type="match status" value="1"/>
</dbReference>
<dbReference type="RefSeq" id="WP_009525307.1">
    <property type="nucleotide sequence ID" value="NZ_JH414551.1"/>
</dbReference>
<dbReference type="InterPro" id="IPR016181">
    <property type="entry name" value="Acyl_CoA_acyltransferase"/>
</dbReference>
<evidence type="ECO:0000313" key="2">
    <source>
        <dbReference type="EMBL" id="EHL16525.1"/>
    </source>
</evidence>
<proteinExistence type="predicted"/>
<sequence length="166" mass="19679">MINFVKVKLEDAEALWNMMNNLDYETKYMLFEAGERKKDFSIIKSRIENVLKYNDFLCLAKDGDKIAGYISAEKGKLKRIEHTAYIVVGVLKEYTDKKIGSEFFKRLDLWAKENHIKRLELTVVCENDIAKHLYEKNGFEIEGIKKKSMYIDKKYVDEYYMAKIFE</sequence>
<dbReference type="PANTHER" id="PTHR43415">
    <property type="entry name" value="SPERMIDINE N(1)-ACETYLTRANSFERASE"/>
    <property type="match status" value="1"/>
</dbReference>
<dbReference type="CDD" id="cd04301">
    <property type="entry name" value="NAT_SF"/>
    <property type="match status" value="1"/>
</dbReference>